<name>A0A918GMT5_STRGD</name>
<protein>
    <submittedName>
        <fullName evidence="1">Uncharacterized protein</fullName>
    </submittedName>
</protein>
<evidence type="ECO:0000313" key="2">
    <source>
        <dbReference type="Proteomes" id="UP000653493"/>
    </source>
</evidence>
<dbReference type="EMBL" id="BMSL01000012">
    <property type="protein sequence ID" value="GGS48027.1"/>
    <property type="molecule type" value="Genomic_DNA"/>
</dbReference>
<sequence length="48" mass="5152">MAWWTWLVVAVAVLVAAVLLALAVQARRRSGTVVAVRHGRRSGGKGVR</sequence>
<dbReference type="Proteomes" id="UP000653493">
    <property type="component" value="Unassembled WGS sequence"/>
</dbReference>
<organism evidence="1 2">
    <name type="scientific">Streptomyces griseoviridis</name>
    <dbReference type="NCBI Taxonomy" id="45398"/>
    <lineage>
        <taxon>Bacteria</taxon>
        <taxon>Bacillati</taxon>
        <taxon>Actinomycetota</taxon>
        <taxon>Actinomycetes</taxon>
        <taxon>Kitasatosporales</taxon>
        <taxon>Streptomycetaceae</taxon>
        <taxon>Streptomyces</taxon>
    </lineage>
</organism>
<evidence type="ECO:0000313" key="1">
    <source>
        <dbReference type="EMBL" id="GGS48027.1"/>
    </source>
</evidence>
<dbReference type="AlphaFoldDB" id="A0A918GMT5"/>
<proteinExistence type="predicted"/>
<reference evidence="1" key="1">
    <citation type="journal article" date="2014" name="Int. J. Syst. Evol. Microbiol.">
        <title>Complete genome sequence of Corynebacterium casei LMG S-19264T (=DSM 44701T), isolated from a smear-ripened cheese.</title>
        <authorList>
            <consortium name="US DOE Joint Genome Institute (JGI-PGF)"/>
            <person name="Walter F."/>
            <person name="Albersmeier A."/>
            <person name="Kalinowski J."/>
            <person name="Ruckert C."/>
        </authorList>
    </citation>
    <scope>NUCLEOTIDE SEQUENCE</scope>
    <source>
        <strain evidence="1">JCM 4234</strain>
    </source>
</reference>
<gene>
    <name evidence="1" type="ORF">GCM10010238_42090</name>
</gene>
<comment type="caution">
    <text evidence="1">The sequence shown here is derived from an EMBL/GenBank/DDBJ whole genome shotgun (WGS) entry which is preliminary data.</text>
</comment>
<accession>A0A918GMT5</accession>
<keyword evidence="2" id="KW-1185">Reference proteome</keyword>
<reference evidence="1" key="2">
    <citation type="submission" date="2020-09" db="EMBL/GenBank/DDBJ databases">
        <authorList>
            <person name="Sun Q."/>
            <person name="Ohkuma M."/>
        </authorList>
    </citation>
    <scope>NUCLEOTIDE SEQUENCE</scope>
    <source>
        <strain evidence="1">JCM 4234</strain>
    </source>
</reference>